<organism evidence="3 4">
    <name type="scientific">Nocardiopsis suaedae</name>
    <dbReference type="NCBI Taxonomy" id="3018444"/>
    <lineage>
        <taxon>Bacteria</taxon>
        <taxon>Bacillati</taxon>
        <taxon>Actinomycetota</taxon>
        <taxon>Actinomycetes</taxon>
        <taxon>Streptosporangiales</taxon>
        <taxon>Nocardiopsidaceae</taxon>
        <taxon>Nocardiopsis</taxon>
    </lineage>
</organism>
<dbReference type="EMBL" id="JAQFWP010000111">
    <property type="protein sequence ID" value="MDA2808872.1"/>
    <property type="molecule type" value="Genomic_DNA"/>
</dbReference>
<name>A0ABT4TXK1_9ACTN</name>
<gene>
    <name evidence="3" type="ORF">O4U47_30485</name>
</gene>
<sequence>MNSRLRPPQHRVSPRAVPMWTLGSAVGHLVTVAVLGFAAWGAMTVGWSWIPEWATRNAWWVPAAYAVFGVAETAVVPRIRFRVHRWEVTEDVIYTRKGWIGREWQLVPISRIQTVDHTQGWFERMFRVATLEVQTASHAGSSTIEGLDADQAREISEDLAVRAGELRDDAT</sequence>
<dbReference type="PANTHER" id="PTHR34473:SF3">
    <property type="entry name" value="TRANSMEMBRANE PROTEIN-RELATED"/>
    <property type="match status" value="1"/>
</dbReference>
<evidence type="ECO:0000313" key="3">
    <source>
        <dbReference type="EMBL" id="MDA2808872.1"/>
    </source>
</evidence>
<evidence type="ECO:0000313" key="4">
    <source>
        <dbReference type="Proteomes" id="UP001165685"/>
    </source>
</evidence>
<feature type="transmembrane region" description="Helical" evidence="1">
    <location>
        <begin position="58"/>
        <end position="76"/>
    </location>
</feature>
<dbReference type="InterPro" id="IPR005182">
    <property type="entry name" value="YdbS-like_PH"/>
</dbReference>
<keyword evidence="1" id="KW-1133">Transmembrane helix</keyword>
<keyword evidence="1" id="KW-0472">Membrane</keyword>
<reference evidence="3" key="1">
    <citation type="submission" date="2023-01" db="EMBL/GenBank/DDBJ databases">
        <title>Draft genome sequence of Nocardiopsis sp. LSu2-4 isolated from halophytes.</title>
        <authorList>
            <person name="Duangmal K."/>
            <person name="Chantavorakit T."/>
        </authorList>
    </citation>
    <scope>NUCLEOTIDE SEQUENCE</scope>
    <source>
        <strain evidence="3">LSu2-4</strain>
    </source>
</reference>
<evidence type="ECO:0000259" key="2">
    <source>
        <dbReference type="Pfam" id="PF03703"/>
    </source>
</evidence>
<dbReference type="PANTHER" id="PTHR34473">
    <property type="entry name" value="UPF0699 TRANSMEMBRANE PROTEIN YDBS"/>
    <property type="match status" value="1"/>
</dbReference>
<dbReference type="RefSeq" id="WP_270681459.1">
    <property type="nucleotide sequence ID" value="NZ_JAQFWP010000111.1"/>
</dbReference>
<keyword evidence="1" id="KW-0812">Transmembrane</keyword>
<dbReference type="Proteomes" id="UP001165685">
    <property type="component" value="Unassembled WGS sequence"/>
</dbReference>
<evidence type="ECO:0000256" key="1">
    <source>
        <dbReference type="SAM" id="Phobius"/>
    </source>
</evidence>
<keyword evidence="4" id="KW-1185">Reference proteome</keyword>
<protein>
    <submittedName>
        <fullName evidence="3">PH domain-containing protein</fullName>
    </submittedName>
</protein>
<feature type="transmembrane region" description="Helical" evidence="1">
    <location>
        <begin position="20"/>
        <end position="43"/>
    </location>
</feature>
<comment type="caution">
    <text evidence="3">The sequence shown here is derived from an EMBL/GenBank/DDBJ whole genome shotgun (WGS) entry which is preliminary data.</text>
</comment>
<dbReference type="Pfam" id="PF03703">
    <property type="entry name" value="bPH_2"/>
    <property type="match status" value="1"/>
</dbReference>
<feature type="domain" description="YdbS-like PH" evidence="2">
    <location>
        <begin position="82"/>
        <end position="156"/>
    </location>
</feature>
<proteinExistence type="predicted"/>
<accession>A0ABT4TXK1</accession>